<keyword evidence="2" id="KW-1185">Reference proteome</keyword>
<organism evidence="1 2">
    <name type="scientific">Natrarchaeobius chitinivorans</name>
    <dbReference type="NCBI Taxonomy" id="1679083"/>
    <lineage>
        <taxon>Archaea</taxon>
        <taxon>Methanobacteriati</taxon>
        <taxon>Methanobacteriota</taxon>
        <taxon>Stenosarchaea group</taxon>
        <taxon>Halobacteria</taxon>
        <taxon>Halobacteriales</taxon>
        <taxon>Natrialbaceae</taxon>
        <taxon>Natrarchaeobius</taxon>
    </lineage>
</organism>
<gene>
    <name evidence="1" type="ORF">EA472_18065</name>
</gene>
<proteinExistence type="predicted"/>
<dbReference type="Proteomes" id="UP000281431">
    <property type="component" value="Unassembled WGS sequence"/>
</dbReference>
<dbReference type="InterPro" id="IPR055538">
    <property type="entry name" value="DUF7114"/>
</dbReference>
<dbReference type="EMBL" id="REFZ01000016">
    <property type="protein sequence ID" value="RQG98318.1"/>
    <property type="molecule type" value="Genomic_DNA"/>
</dbReference>
<dbReference type="Pfam" id="PF23426">
    <property type="entry name" value="DUF7114"/>
    <property type="match status" value="1"/>
</dbReference>
<dbReference type="AlphaFoldDB" id="A0A3N6M476"/>
<name>A0A3N6M476_NATCH</name>
<sequence length="246" mass="26082">MDEADNCRRAATEAVADVEPPRLHDLVESVLDDASMIPAVFTIESTARASPDAVGPLERRAGGVDLDRSIVDDDAVFTHAAGVQLIYEGLNLTRMLAHREPWTDDDDAAGETADLEILAADILVARGFYLLARTDAAQKAVQTVQAFGRDQTRRESTRSDAAPATDLAALDANLERDVLELAVLAGAAAVDERPSPQLLSLANDLVDGVGPSFPPVATCLADLPASRSDILLEESGTDRVTSATDH</sequence>
<accession>A0A3N6M476</accession>
<protein>
    <recommendedName>
        <fullName evidence="3">Polyprenyl synthetase</fullName>
    </recommendedName>
</protein>
<evidence type="ECO:0008006" key="3">
    <source>
        <dbReference type="Google" id="ProtNLM"/>
    </source>
</evidence>
<evidence type="ECO:0000313" key="1">
    <source>
        <dbReference type="EMBL" id="RQG98318.1"/>
    </source>
</evidence>
<dbReference type="OrthoDB" id="312988at2157"/>
<reference evidence="1 2" key="1">
    <citation type="submission" date="2018-10" db="EMBL/GenBank/DDBJ databases">
        <title>Natrarchaeobius chitinivorans gen. nov., sp. nov., and Natrarchaeobius haloalkaliphilus sp. nov., alkaliphilic, chitin-utilizing haloarchaea from hypersaline alkaline lakes.</title>
        <authorList>
            <person name="Sorokin D.Y."/>
            <person name="Elcheninov A.G."/>
            <person name="Kostrikina N.A."/>
            <person name="Bale N.J."/>
            <person name="Sinninghe Damste J.S."/>
            <person name="Khijniak T.V."/>
            <person name="Kublanov I.V."/>
            <person name="Toshchakov S.V."/>
        </authorList>
    </citation>
    <scope>NUCLEOTIDE SEQUENCE [LARGE SCALE GENOMIC DNA]</scope>
    <source>
        <strain evidence="1 2">AArcht7</strain>
    </source>
</reference>
<evidence type="ECO:0000313" key="2">
    <source>
        <dbReference type="Proteomes" id="UP000281431"/>
    </source>
</evidence>
<comment type="caution">
    <text evidence="1">The sequence shown here is derived from an EMBL/GenBank/DDBJ whole genome shotgun (WGS) entry which is preliminary data.</text>
</comment>